<organism evidence="1 2">
    <name type="scientific">Avena sativa</name>
    <name type="common">Oat</name>
    <dbReference type="NCBI Taxonomy" id="4498"/>
    <lineage>
        <taxon>Eukaryota</taxon>
        <taxon>Viridiplantae</taxon>
        <taxon>Streptophyta</taxon>
        <taxon>Embryophyta</taxon>
        <taxon>Tracheophyta</taxon>
        <taxon>Spermatophyta</taxon>
        <taxon>Magnoliopsida</taxon>
        <taxon>Liliopsida</taxon>
        <taxon>Poales</taxon>
        <taxon>Poaceae</taxon>
        <taxon>BOP clade</taxon>
        <taxon>Pooideae</taxon>
        <taxon>Poodae</taxon>
        <taxon>Poeae</taxon>
        <taxon>Poeae Chloroplast Group 1 (Aveneae type)</taxon>
        <taxon>Aveninae</taxon>
        <taxon>Avena</taxon>
    </lineage>
</organism>
<proteinExistence type="predicted"/>
<accession>A0ACD5VT72</accession>
<evidence type="ECO:0000313" key="2">
    <source>
        <dbReference type="Proteomes" id="UP001732700"/>
    </source>
</evidence>
<keyword evidence="2" id="KW-1185">Reference proteome</keyword>
<reference evidence="1" key="1">
    <citation type="submission" date="2021-05" db="EMBL/GenBank/DDBJ databases">
        <authorList>
            <person name="Scholz U."/>
            <person name="Mascher M."/>
            <person name="Fiebig A."/>
        </authorList>
    </citation>
    <scope>NUCLEOTIDE SEQUENCE [LARGE SCALE GENOMIC DNA]</scope>
</reference>
<reference evidence="1" key="2">
    <citation type="submission" date="2025-09" db="UniProtKB">
        <authorList>
            <consortium name="EnsemblPlants"/>
        </authorList>
    </citation>
    <scope>IDENTIFICATION</scope>
</reference>
<protein>
    <submittedName>
        <fullName evidence="1">Uncharacterized protein</fullName>
    </submittedName>
</protein>
<dbReference type="Proteomes" id="UP001732700">
    <property type="component" value="Chromosome 3C"/>
</dbReference>
<name>A0ACD5VT72_AVESA</name>
<sequence>MTQEGAPQATKNWWESWSRLQAGTADLSVAFFLLHVVRCFGCLAGSASSLHFEFQIPFRSVTRRLPRLPPLQRQSHPGQGSRTRNAQTCLFCPSLLPFLRAAATTVHRLVFVLVSFLFLAHTCFALLRAAFLWGFSLVVVLAAGRVVGEMGGSGKWVKSLIGLKKPDKEDCKSKLQIPSIHGGGGKGRKWKLWRTSSGDHGSLWRGSRGGSHRSAASEASDDASSLAAAAADMFTAALATVARAPAKDFMAVRQEWACIRIQTAYRGFLARRALRALKGLVRLQAIVRGRQVRKQAAVTLRCMQALVRVQARIRARRVRMSTEGQAVQKLIDARRTKLDILREAEEGWCDSQGSLEEVRVKLQKRQEGAIKRERAIAYVYSQQIEGVAKCNQLKNSNGRSNQSGLVLKHQHCDKNNGSWSWLERWMAARPWENRLMEEHNQTNTSSPDLAPSKKCEDSFGVLGDFSEPNSVKVRKNNVSKRISAKPPGPTHHHQRFKAQSISSLSTELHNDESSASSSSCFASTPVSFSTLLTPEKTDGSTRTRPNYMSLTESIKAKQKPSGAQRTTALKHLDGKKALSVDLKVVKA</sequence>
<evidence type="ECO:0000313" key="1">
    <source>
        <dbReference type="EnsemblPlants" id="AVESA.00010b.r2.3CG0493710.1.CDS"/>
    </source>
</evidence>
<dbReference type="EnsemblPlants" id="AVESA.00010b.r2.3CG0493710.1">
    <property type="protein sequence ID" value="AVESA.00010b.r2.3CG0493710.1.CDS"/>
    <property type="gene ID" value="AVESA.00010b.r2.3CG0493710"/>
</dbReference>